<dbReference type="SUPFAM" id="SSF51197">
    <property type="entry name" value="Clavaminate synthase-like"/>
    <property type="match status" value="1"/>
</dbReference>
<proteinExistence type="predicted"/>
<evidence type="ECO:0000313" key="2">
    <source>
        <dbReference type="EMBL" id="CAA7391222.1"/>
    </source>
</evidence>
<evidence type="ECO:0000256" key="1">
    <source>
        <dbReference type="ARBA" id="ARBA00001954"/>
    </source>
</evidence>
<organism evidence="2 3">
    <name type="scientific">Chryseobacterium fistulae</name>
    <dbReference type="NCBI Taxonomy" id="2675058"/>
    <lineage>
        <taxon>Bacteria</taxon>
        <taxon>Pseudomonadati</taxon>
        <taxon>Bacteroidota</taxon>
        <taxon>Flavobacteriia</taxon>
        <taxon>Flavobacteriales</taxon>
        <taxon>Weeksellaceae</taxon>
        <taxon>Chryseobacterium group</taxon>
        <taxon>Chryseobacterium</taxon>
    </lineage>
</organism>
<dbReference type="PANTHER" id="PTHR20883">
    <property type="entry name" value="PHYTANOYL-COA DIOXYGENASE DOMAIN CONTAINING 1"/>
    <property type="match status" value="1"/>
</dbReference>
<evidence type="ECO:0000313" key="3">
    <source>
        <dbReference type="Proteomes" id="UP000445309"/>
    </source>
</evidence>
<reference evidence="2 3" key="1">
    <citation type="submission" date="2020-01" db="EMBL/GenBank/DDBJ databases">
        <authorList>
            <person name="Rodrigo-Torres L."/>
            <person name="Arahal R. D."/>
            <person name="Lucena T."/>
        </authorList>
    </citation>
    <scope>NUCLEOTIDE SEQUENCE [LARGE SCALE GENOMIC DNA]</scope>
    <source>
        <strain evidence="2 3">CECT 9393</strain>
    </source>
</reference>
<sequence length="241" mass="28285">MNLYEHKESILENGFTVINGIFSENEVEKIVQVIENIDTSKPIFRKSTDLFAIRQFLKEIPEIKDLIFNENIKAVIKEVFGDQYFVVKSIYFDKPETSNWYVAYHQDLTISVDKKEIVSGFGPWTTKQDQFAVQPPLDILENIYTIRIHLDDTDENNGALKVIPKSHRKGIYRTEEMDWNREIEEIGKAKSRRNYDNETSYFSGSNRTVNGKKRRVIHIEFSDAQLQSRLCWSEKMNVFTN</sequence>
<dbReference type="PANTHER" id="PTHR20883:SF48">
    <property type="entry name" value="ECTOINE DIOXYGENASE"/>
    <property type="match status" value="1"/>
</dbReference>
<dbReference type="EMBL" id="CACVBY010000082">
    <property type="protein sequence ID" value="CAA7391222.1"/>
    <property type="molecule type" value="Genomic_DNA"/>
</dbReference>
<dbReference type="GO" id="GO:0005506">
    <property type="term" value="F:iron ion binding"/>
    <property type="evidence" value="ECO:0007669"/>
    <property type="project" value="UniProtKB-ARBA"/>
</dbReference>
<dbReference type="GO" id="GO:0016706">
    <property type="term" value="F:2-oxoglutarate-dependent dioxygenase activity"/>
    <property type="evidence" value="ECO:0007669"/>
    <property type="project" value="UniProtKB-ARBA"/>
</dbReference>
<keyword evidence="3" id="KW-1185">Reference proteome</keyword>
<dbReference type="Proteomes" id="UP000445309">
    <property type="component" value="Unassembled WGS sequence"/>
</dbReference>
<accession>A0A6N4XUY3</accession>
<name>A0A6N4XUY3_9FLAO</name>
<gene>
    <name evidence="2" type="ORF">CHRY9393_02870</name>
</gene>
<dbReference type="Gene3D" id="2.60.120.620">
    <property type="entry name" value="q2cbj1_9rhob like domain"/>
    <property type="match status" value="1"/>
</dbReference>
<dbReference type="Pfam" id="PF05721">
    <property type="entry name" value="PhyH"/>
    <property type="match status" value="1"/>
</dbReference>
<protein>
    <recommendedName>
        <fullName evidence="4">Phytanoyl-CoA dioxygenase</fullName>
    </recommendedName>
</protein>
<dbReference type="AlphaFoldDB" id="A0A6N4XUY3"/>
<comment type="cofactor">
    <cofactor evidence="1">
        <name>Fe(2+)</name>
        <dbReference type="ChEBI" id="CHEBI:29033"/>
    </cofactor>
</comment>
<evidence type="ECO:0008006" key="4">
    <source>
        <dbReference type="Google" id="ProtNLM"/>
    </source>
</evidence>
<dbReference type="InterPro" id="IPR008775">
    <property type="entry name" value="Phytyl_CoA_dOase-like"/>
</dbReference>
<dbReference type="RefSeq" id="WP_317165367.1">
    <property type="nucleotide sequence ID" value="NZ_CACVBY010000082.1"/>
</dbReference>